<dbReference type="SUPFAM" id="SSF47175">
    <property type="entry name" value="Cytochromes"/>
    <property type="match status" value="1"/>
</dbReference>
<protein>
    <recommendedName>
        <fullName evidence="5">Cytochrome C</fullName>
    </recommendedName>
</protein>
<evidence type="ECO:0000313" key="3">
    <source>
        <dbReference type="Proteomes" id="UP000077734"/>
    </source>
</evidence>
<dbReference type="GO" id="GO:0020037">
    <property type="term" value="F:heme binding"/>
    <property type="evidence" value="ECO:0007669"/>
    <property type="project" value="InterPro"/>
</dbReference>
<evidence type="ECO:0008006" key="5">
    <source>
        <dbReference type="Google" id="ProtNLM"/>
    </source>
</evidence>
<dbReference type="KEGG" id="mko:MKLM6_0698"/>
<keyword evidence="3" id="KW-1185">Reference proteome</keyword>
<dbReference type="OrthoDB" id="5573721at2"/>
<proteinExistence type="predicted"/>
<dbReference type="EMBL" id="LUUJ01000086">
    <property type="protein sequence ID" value="OAI14848.1"/>
    <property type="molecule type" value="Genomic_DNA"/>
</dbReference>
<evidence type="ECO:0000313" key="4">
    <source>
        <dbReference type="Proteomes" id="UP000077857"/>
    </source>
</evidence>
<dbReference type="EMBL" id="LUUL01000055">
    <property type="protein sequence ID" value="OAI28579.1"/>
    <property type="molecule type" value="Genomic_DNA"/>
</dbReference>
<dbReference type="GO" id="GO:0005506">
    <property type="term" value="F:iron ion binding"/>
    <property type="evidence" value="ECO:0007669"/>
    <property type="project" value="InterPro"/>
</dbReference>
<dbReference type="RefSeq" id="WP_064025525.1">
    <property type="nucleotide sequence ID" value="NZ_CP023669.1"/>
</dbReference>
<dbReference type="InterPro" id="IPR010980">
    <property type="entry name" value="Cyt_c/b562"/>
</dbReference>
<sequence>MKNIYPILVLLALAAACSAPEQRRQQSSAGWRETGTPALHAVRDGKLRELMDRMDSLMQERFMTETQIDMQRRKYARQIAETAQSLAANVDAIIASLPGLNLTADEQVAFRALAAKLRSEMDLLQRQAESNLIDQINDNLHEINTTCTSCHALFRKLGD</sequence>
<accession>A0A177PGP8</accession>
<dbReference type="PROSITE" id="PS51257">
    <property type="entry name" value="PROKAR_LIPOPROTEIN"/>
    <property type="match status" value="1"/>
</dbReference>
<dbReference type="GO" id="GO:0009055">
    <property type="term" value="F:electron transfer activity"/>
    <property type="evidence" value="ECO:0007669"/>
    <property type="project" value="InterPro"/>
</dbReference>
<dbReference type="Gene3D" id="1.20.120.10">
    <property type="entry name" value="Cytochrome c/b562"/>
    <property type="match status" value="1"/>
</dbReference>
<gene>
    <name evidence="2" type="ORF">A1356_06890</name>
    <name evidence="1" type="ORF">A1507_01200</name>
</gene>
<comment type="caution">
    <text evidence="1">The sequence shown here is derived from an EMBL/GenBank/DDBJ whole genome shotgun (WGS) entry which is preliminary data.</text>
</comment>
<dbReference type="Proteomes" id="UP000077857">
    <property type="component" value="Unassembled WGS sequence"/>
</dbReference>
<evidence type="ECO:0000313" key="2">
    <source>
        <dbReference type="EMBL" id="OAI28579.1"/>
    </source>
</evidence>
<reference evidence="2 3" key="1">
    <citation type="submission" date="2016-03" db="EMBL/GenBank/DDBJ databases">
        <authorList>
            <person name="Heylen K."/>
            <person name="De Vos P."/>
            <person name="Vekeman B."/>
        </authorList>
    </citation>
    <scope>NUCLEOTIDE SEQUENCE [LARGE SCALE GENOMIC DNA]</scope>
    <source>
        <strain evidence="2 3">R-49807</strain>
    </source>
</reference>
<dbReference type="GO" id="GO:0022900">
    <property type="term" value="P:electron transport chain"/>
    <property type="evidence" value="ECO:0007669"/>
    <property type="project" value="InterPro"/>
</dbReference>
<evidence type="ECO:0000313" key="1">
    <source>
        <dbReference type="EMBL" id="OAI14848.1"/>
    </source>
</evidence>
<dbReference type="AlphaFoldDB" id="A0A177PGP8"/>
<dbReference type="Proteomes" id="UP000077734">
    <property type="component" value="Unassembled WGS sequence"/>
</dbReference>
<organism evidence="1 4">
    <name type="scientific">Methylomonas koyamae</name>
    <dbReference type="NCBI Taxonomy" id="702114"/>
    <lineage>
        <taxon>Bacteria</taxon>
        <taxon>Pseudomonadati</taxon>
        <taxon>Pseudomonadota</taxon>
        <taxon>Gammaproteobacteria</taxon>
        <taxon>Methylococcales</taxon>
        <taxon>Methylococcaceae</taxon>
        <taxon>Methylomonas</taxon>
    </lineage>
</organism>
<reference evidence="1 4" key="2">
    <citation type="submission" date="2016-03" db="EMBL/GenBank/DDBJ databases">
        <authorList>
            <person name="Ploux O."/>
        </authorList>
    </citation>
    <scope>NUCLEOTIDE SEQUENCE [LARGE SCALE GENOMIC DNA]</scope>
    <source>
        <strain evidence="1 4">R-45378</strain>
    </source>
</reference>
<name>A0A177PGP8_9GAMM</name>